<sequence>MSIKFLDRENQDIKNLVQIAWEHLEDHRNEVLLLPERTDQFHELINDSEKATPRTQSDHESDLKLERLNEVSRMGRPKRLHPPPIIAVDAGVVNLGSLAKGGTVFAVRGAACCYTSEGDVIILRYNTGAIPIDQENKLKVLHAMGKRLGEPEFFVKEIDEYPYLQEKSGVIETTDQLQDRFRNFVERIIQAEAIGILKKYNGGILLIDGALPDRSYDTPKNYLLNQSQKLGMLYEADLNSIDVVAISKKTRITVEGIPIQKFLTEKYGADFIGFLPLKDAVSKERRENRSKQSGTKQRSRVTMAKEMYAARFGFGPSSMTFRVDLHNCKGKRASEVINDVYNYCRIYGGYPKPLIEAHQNSCFLFQDFQNLLADVAVRLGVKPEEQPSMEVLFQPFGSFGK</sequence>
<evidence type="ECO:0008006" key="4">
    <source>
        <dbReference type="Google" id="ProtNLM"/>
    </source>
</evidence>
<dbReference type="EMBL" id="LATL02000234">
    <property type="protein sequence ID" value="KMW70202.1"/>
    <property type="molecule type" value="Genomic_DNA"/>
</dbReference>
<comment type="caution">
    <text evidence="1">The sequence shown here is derived from an EMBL/GenBank/DDBJ whole genome shotgun (WGS) entry which is preliminary data.</text>
</comment>
<gene>
    <name evidence="1" type="ORF">WN50_10580</name>
    <name evidence="2" type="ORF">WN50_37095</name>
</gene>
<dbReference type="AlphaFoldDB" id="A0A0F5YHA7"/>
<evidence type="ECO:0000313" key="1">
    <source>
        <dbReference type="EMBL" id="KKD38133.1"/>
    </source>
</evidence>
<evidence type="ECO:0000313" key="2">
    <source>
        <dbReference type="EMBL" id="KMW70202.1"/>
    </source>
</evidence>
<reference evidence="1 3" key="1">
    <citation type="submission" date="2015-06" db="EMBL/GenBank/DDBJ databases">
        <title>Draft genome assembly of filamentous brackish cyanobacterium Limnoraphis robusta strain CS-951.</title>
        <authorList>
            <person name="Willis A."/>
            <person name="Parks M."/>
            <person name="Burford M.A."/>
        </authorList>
    </citation>
    <scope>NUCLEOTIDE SEQUENCE [LARGE SCALE GENOMIC DNA]</scope>
    <source>
        <strain evidence="1 3">CS-951</strain>
    </source>
</reference>
<name>A0A0F5YHA7_9CYAN</name>
<dbReference type="OrthoDB" id="9825538at2"/>
<accession>A0A0F5YHA7</accession>
<evidence type="ECO:0000313" key="3">
    <source>
        <dbReference type="Proteomes" id="UP000033607"/>
    </source>
</evidence>
<dbReference type="EMBL" id="LATL02000149">
    <property type="protein sequence ID" value="KKD38133.1"/>
    <property type="molecule type" value="Genomic_DNA"/>
</dbReference>
<protein>
    <recommendedName>
        <fullName evidence="4">NurA domain-containing protein</fullName>
    </recommendedName>
</protein>
<dbReference type="RefSeq" id="WP_046278505.1">
    <property type="nucleotide sequence ID" value="NZ_LATL02000149.1"/>
</dbReference>
<dbReference type="Proteomes" id="UP000033607">
    <property type="component" value="Unassembled WGS sequence"/>
</dbReference>
<proteinExistence type="predicted"/>
<organism evidence="1 3">
    <name type="scientific">Limnoraphis robusta CS-951</name>
    <dbReference type="NCBI Taxonomy" id="1637645"/>
    <lineage>
        <taxon>Bacteria</taxon>
        <taxon>Bacillati</taxon>
        <taxon>Cyanobacteriota</taxon>
        <taxon>Cyanophyceae</taxon>
        <taxon>Oscillatoriophycideae</taxon>
        <taxon>Oscillatoriales</taxon>
        <taxon>Sirenicapillariaceae</taxon>
        <taxon>Limnoraphis</taxon>
    </lineage>
</organism>